<proteinExistence type="predicted"/>
<reference evidence="1" key="2">
    <citation type="submission" date="2023-05" db="EMBL/GenBank/DDBJ databases">
        <authorList>
            <person name="Fouks B."/>
        </authorList>
    </citation>
    <scope>NUCLEOTIDE SEQUENCE</scope>
    <source>
        <strain evidence="1">Stay&amp;Tobe</strain>
        <tissue evidence="1">Testes</tissue>
    </source>
</reference>
<gene>
    <name evidence="1" type="ORF">L9F63_024462</name>
</gene>
<dbReference type="Proteomes" id="UP001233999">
    <property type="component" value="Unassembled WGS sequence"/>
</dbReference>
<evidence type="ECO:0000313" key="1">
    <source>
        <dbReference type="EMBL" id="KAJ9579438.1"/>
    </source>
</evidence>
<comment type="caution">
    <text evidence="1">The sequence shown here is derived from an EMBL/GenBank/DDBJ whole genome shotgun (WGS) entry which is preliminary data.</text>
</comment>
<dbReference type="AlphaFoldDB" id="A0AAD7ZF54"/>
<organism evidence="1 2">
    <name type="scientific">Diploptera punctata</name>
    <name type="common">Pacific beetle cockroach</name>
    <dbReference type="NCBI Taxonomy" id="6984"/>
    <lineage>
        <taxon>Eukaryota</taxon>
        <taxon>Metazoa</taxon>
        <taxon>Ecdysozoa</taxon>
        <taxon>Arthropoda</taxon>
        <taxon>Hexapoda</taxon>
        <taxon>Insecta</taxon>
        <taxon>Pterygota</taxon>
        <taxon>Neoptera</taxon>
        <taxon>Polyneoptera</taxon>
        <taxon>Dictyoptera</taxon>
        <taxon>Blattodea</taxon>
        <taxon>Blaberoidea</taxon>
        <taxon>Blaberidae</taxon>
        <taxon>Diplopterinae</taxon>
        <taxon>Diploptera</taxon>
    </lineage>
</organism>
<keyword evidence="2" id="KW-1185">Reference proteome</keyword>
<reference evidence="1" key="1">
    <citation type="journal article" date="2023" name="IScience">
        <title>Live-bearing cockroach genome reveals convergent evolutionary mechanisms linked to viviparity in insects and beyond.</title>
        <authorList>
            <person name="Fouks B."/>
            <person name="Harrison M.C."/>
            <person name="Mikhailova A.A."/>
            <person name="Marchal E."/>
            <person name="English S."/>
            <person name="Carruthers M."/>
            <person name="Jennings E.C."/>
            <person name="Chiamaka E.L."/>
            <person name="Frigard R.A."/>
            <person name="Pippel M."/>
            <person name="Attardo G.M."/>
            <person name="Benoit J.B."/>
            <person name="Bornberg-Bauer E."/>
            <person name="Tobe S.S."/>
        </authorList>
    </citation>
    <scope>NUCLEOTIDE SEQUENCE</scope>
    <source>
        <strain evidence="1">Stay&amp;Tobe</strain>
    </source>
</reference>
<evidence type="ECO:0000313" key="2">
    <source>
        <dbReference type="Proteomes" id="UP001233999"/>
    </source>
</evidence>
<protein>
    <submittedName>
        <fullName evidence="1">Uncharacterized protein</fullName>
    </submittedName>
</protein>
<sequence length="220" mass="25213">MSALGRYQDLKQNDNLTLQFMSCSEDGTLCIWDILSKSRVKFGRKKTSQNRKFPLLKPLYKLIAENPESNRRVPVTSLTLQPFPISYIPQDKHESNILGIDAKLIYKPEFHKPKEHPKCRIYIGSMDGEVMQATWSGHEFNPGESINSEIWDFLIRSDQAIMVQSISGGLLTGIYPSRFGLTQNLIGVADNRGIFHVFFIPHEHVTEDPKQRKLVTSFFQ</sequence>
<dbReference type="SUPFAM" id="SSF50978">
    <property type="entry name" value="WD40 repeat-like"/>
    <property type="match status" value="1"/>
</dbReference>
<dbReference type="InterPro" id="IPR036322">
    <property type="entry name" value="WD40_repeat_dom_sf"/>
</dbReference>
<dbReference type="EMBL" id="JASPKZ010008423">
    <property type="protein sequence ID" value="KAJ9579438.1"/>
    <property type="molecule type" value="Genomic_DNA"/>
</dbReference>
<name>A0AAD7ZF54_DIPPU</name>
<accession>A0AAD7ZF54</accession>